<dbReference type="InterPro" id="IPR050109">
    <property type="entry name" value="HTH-type_TetR-like_transc_reg"/>
</dbReference>
<dbReference type="InterPro" id="IPR023772">
    <property type="entry name" value="DNA-bd_HTH_TetR-type_CS"/>
</dbReference>
<protein>
    <submittedName>
        <fullName evidence="6">Mycofactocin system transcriptional regulator</fullName>
    </submittedName>
</protein>
<dbReference type="GO" id="GO:0000976">
    <property type="term" value="F:transcription cis-regulatory region binding"/>
    <property type="evidence" value="ECO:0007669"/>
    <property type="project" value="TreeGrafter"/>
</dbReference>
<dbReference type="PANTHER" id="PTHR30055:SF238">
    <property type="entry name" value="MYCOFACTOCIN BIOSYNTHESIS TRANSCRIPTIONAL REGULATOR MFTR-RELATED"/>
    <property type="match status" value="1"/>
</dbReference>
<dbReference type="InterPro" id="IPR023851">
    <property type="entry name" value="Tscrpt_reg_TetR-type"/>
</dbReference>
<dbReference type="GO" id="GO:0003700">
    <property type="term" value="F:DNA-binding transcription factor activity"/>
    <property type="evidence" value="ECO:0007669"/>
    <property type="project" value="TreeGrafter"/>
</dbReference>
<name>A0A4U6QNG7_9ACTN</name>
<evidence type="ECO:0000259" key="5">
    <source>
        <dbReference type="PROSITE" id="PS50977"/>
    </source>
</evidence>
<dbReference type="Pfam" id="PF17754">
    <property type="entry name" value="TetR_C_14"/>
    <property type="match status" value="1"/>
</dbReference>
<keyword evidence="1" id="KW-0805">Transcription regulation</keyword>
<dbReference type="PROSITE" id="PS50977">
    <property type="entry name" value="HTH_TETR_2"/>
    <property type="match status" value="1"/>
</dbReference>
<dbReference type="Gene3D" id="1.10.357.10">
    <property type="entry name" value="Tetracycline Repressor, domain 2"/>
    <property type="match status" value="1"/>
</dbReference>
<feature type="DNA-binding region" description="H-T-H motif" evidence="4">
    <location>
        <begin position="68"/>
        <end position="87"/>
    </location>
</feature>
<dbReference type="Pfam" id="PF00440">
    <property type="entry name" value="TetR_N"/>
    <property type="match status" value="1"/>
</dbReference>
<dbReference type="InterPro" id="IPR009057">
    <property type="entry name" value="Homeodomain-like_sf"/>
</dbReference>
<keyword evidence="3" id="KW-0804">Transcription</keyword>
<gene>
    <name evidence="6" type="primary">mftR</name>
    <name evidence="6" type="ORF">FDO65_10900</name>
</gene>
<dbReference type="NCBIfam" id="TIGR03968">
    <property type="entry name" value="mycofact_TetR"/>
    <property type="match status" value="1"/>
</dbReference>
<dbReference type="OrthoDB" id="956698at2"/>
<dbReference type="SUPFAM" id="SSF46689">
    <property type="entry name" value="Homeodomain-like"/>
    <property type="match status" value="1"/>
</dbReference>
<feature type="domain" description="HTH tetR-type" evidence="5">
    <location>
        <begin position="45"/>
        <end position="105"/>
    </location>
</feature>
<organism evidence="6 7">
    <name type="scientific">Nakamurella flava</name>
    <dbReference type="NCBI Taxonomy" id="2576308"/>
    <lineage>
        <taxon>Bacteria</taxon>
        <taxon>Bacillati</taxon>
        <taxon>Actinomycetota</taxon>
        <taxon>Actinomycetes</taxon>
        <taxon>Nakamurellales</taxon>
        <taxon>Nakamurellaceae</taxon>
        <taxon>Nakamurella</taxon>
    </lineage>
</organism>
<comment type="caution">
    <text evidence="6">The sequence shown here is derived from an EMBL/GenBank/DDBJ whole genome shotgun (WGS) entry which is preliminary data.</text>
</comment>
<keyword evidence="2 4" id="KW-0238">DNA-binding</keyword>
<keyword evidence="7" id="KW-1185">Reference proteome</keyword>
<dbReference type="PANTHER" id="PTHR30055">
    <property type="entry name" value="HTH-TYPE TRANSCRIPTIONAL REGULATOR RUTR"/>
    <property type="match status" value="1"/>
</dbReference>
<dbReference type="EMBL" id="SZZH01000001">
    <property type="protein sequence ID" value="TKV62001.1"/>
    <property type="molecule type" value="Genomic_DNA"/>
</dbReference>
<proteinExistence type="predicted"/>
<dbReference type="InterPro" id="IPR041347">
    <property type="entry name" value="MftR_C"/>
</dbReference>
<evidence type="ECO:0000313" key="6">
    <source>
        <dbReference type="EMBL" id="TKV62001.1"/>
    </source>
</evidence>
<dbReference type="InterPro" id="IPR001647">
    <property type="entry name" value="HTH_TetR"/>
</dbReference>
<evidence type="ECO:0000313" key="7">
    <source>
        <dbReference type="Proteomes" id="UP000306985"/>
    </source>
</evidence>
<dbReference type="Gene3D" id="1.10.10.60">
    <property type="entry name" value="Homeodomain-like"/>
    <property type="match status" value="1"/>
</dbReference>
<evidence type="ECO:0000256" key="1">
    <source>
        <dbReference type="ARBA" id="ARBA00023015"/>
    </source>
</evidence>
<evidence type="ECO:0000256" key="3">
    <source>
        <dbReference type="ARBA" id="ARBA00023163"/>
    </source>
</evidence>
<dbReference type="PROSITE" id="PS01081">
    <property type="entry name" value="HTH_TETR_1"/>
    <property type="match status" value="1"/>
</dbReference>
<dbReference type="AlphaFoldDB" id="A0A4U6QNG7"/>
<evidence type="ECO:0000256" key="4">
    <source>
        <dbReference type="PROSITE-ProRule" id="PRU00335"/>
    </source>
</evidence>
<accession>A0A4U6QNG7</accession>
<sequence>MTTAVPDATIDGIDTRCHGSTVRRYRCFVARRTGPDGAVPGRPAVTSRAELERICLEMFAAQGFDATSVDEIAAAAGIGRRTFFRYFASKNDAVWGDFDGRLEAFARWFDDCPDALPVVEAIRRGVIAFNSFDGPATVSVRDRMRLILGSPSLQAYSTLRYEAWREVVARFAATRLGATPQDLIPRTLGHLALGAALAAYEQWLVDEHTDLIDLLDAALRLVDLPAVPVGGSRTRAVPARAI</sequence>
<reference evidence="6 7" key="1">
    <citation type="submission" date="2019-05" db="EMBL/GenBank/DDBJ databases">
        <title>Nakamurella sp. N5BH11, whole genome shotgun sequence.</title>
        <authorList>
            <person name="Tuo L."/>
        </authorList>
    </citation>
    <scope>NUCLEOTIDE SEQUENCE [LARGE SCALE GENOMIC DNA]</scope>
    <source>
        <strain evidence="6 7">N5BH11</strain>
    </source>
</reference>
<dbReference type="Proteomes" id="UP000306985">
    <property type="component" value="Unassembled WGS sequence"/>
</dbReference>
<evidence type="ECO:0000256" key="2">
    <source>
        <dbReference type="ARBA" id="ARBA00023125"/>
    </source>
</evidence>